<protein>
    <submittedName>
        <fullName evidence="1">Uncharacterized protein</fullName>
    </submittedName>
</protein>
<dbReference type="Proteomes" id="UP001234178">
    <property type="component" value="Unassembled WGS sequence"/>
</dbReference>
<dbReference type="EMBL" id="JAOYFB010000038">
    <property type="protein sequence ID" value="KAK4025503.1"/>
    <property type="molecule type" value="Genomic_DNA"/>
</dbReference>
<evidence type="ECO:0000313" key="1">
    <source>
        <dbReference type="EMBL" id="KAK4025503.1"/>
    </source>
</evidence>
<gene>
    <name evidence="1" type="ORF">OUZ56_014567</name>
</gene>
<comment type="caution">
    <text evidence="1">The sequence shown here is derived from an EMBL/GenBank/DDBJ whole genome shotgun (WGS) entry which is preliminary data.</text>
</comment>
<evidence type="ECO:0000313" key="2">
    <source>
        <dbReference type="Proteomes" id="UP001234178"/>
    </source>
</evidence>
<keyword evidence="2" id="KW-1185">Reference proteome</keyword>
<sequence length="104" mass="11538">MKKQTGSKAAIYVVNTWDVVLEILFSSSSFIFIRSLEKVGFSNGNGLYPGLLLRFSIKASCISNKNTAPRNVIKNSQQQILSALTSDSTCACRYLCGLKRKNKR</sequence>
<accession>A0ABR0AK63</accession>
<proteinExistence type="predicted"/>
<reference evidence="1 2" key="1">
    <citation type="journal article" date="2023" name="Nucleic Acids Res.">
        <title>The hologenome of Daphnia magna reveals possible DNA methylation and microbiome-mediated evolution of the host genome.</title>
        <authorList>
            <person name="Chaturvedi A."/>
            <person name="Li X."/>
            <person name="Dhandapani V."/>
            <person name="Marshall H."/>
            <person name="Kissane S."/>
            <person name="Cuenca-Cambronero M."/>
            <person name="Asole G."/>
            <person name="Calvet F."/>
            <person name="Ruiz-Romero M."/>
            <person name="Marangio P."/>
            <person name="Guigo R."/>
            <person name="Rago D."/>
            <person name="Mirbahai L."/>
            <person name="Eastwood N."/>
            <person name="Colbourne J.K."/>
            <person name="Zhou J."/>
            <person name="Mallon E."/>
            <person name="Orsini L."/>
        </authorList>
    </citation>
    <scope>NUCLEOTIDE SEQUENCE [LARGE SCALE GENOMIC DNA]</scope>
    <source>
        <strain evidence="1">LRV0_1</strain>
    </source>
</reference>
<name>A0ABR0AK63_9CRUS</name>
<organism evidence="1 2">
    <name type="scientific">Daphnia magna</name>
    <dbReference type="NCBI Taxonomy" id="35525"/>
    <lineage>
        <taxon>Eukaryota</taxon>
        <taxon>Metazoa</taxon>
        <taxon>Ecdysozoa</taxon>
        <taxon>Arthropoda</taxon>
        <taxon>Crustacea</taxon>
        <taxon>Branchiopoda</taxon>
        <taxon>Diplostraca</taxon>
        <taxon>Cladocera</taxon>
        <taxon>Anomopoda</taxon>
        <taxon>Daphniidae</taxon>
        <taxon>Daphnia</taxon>
    </lineage>
</organism>